<dbReference type="Pfam" id="PF00933">
    <property type="entry name" value="Glyco_hydro_3"/>
    <property type="match status" value="1"/>
</dbReference>
<dbReference type="Gene3D" id="2.60.40.10">
    <property type="entry name" value="Immunoglobulins"/>
    <property type="match status" value="1"/>
</dbReference>
<keyword evidence="6" id="KW-0732">Signal</keyword>
<comment type="function">
    <text evidence="3">Catalyzes the hydrolysis of a non-reducing terminal alpha-L-arabinopyranosidic linkage in ginsenoside Rb2 (alpha-L-arabinopyranosyl-(1-&gt;6)-alpha-D-glucopyranosyl) to release alpha-D-glucopyranosyl (Rd). It is not able to hydrolyze alpha-L-arabinofuranosyl-(1-&gt;6)-alpha-D-glucopyranosyl (Rc).</text>
</comment>
<accession>A0A1H3SQ10</accession>
<dbReference type="PANTHER" id="PTHR42715:SF10">
    <property type="entry name" value="BETA-GLUCOSIDASE"/>
    <property type="match status" value="1"/>
</dbReference>
<dbReference type="RefSeq" id="WP_091299528.1">
    <property type="nucleotide sequence ID" value="NZ_FNON01000015.1"/>
</dbReference>
<evidence type="ECO:0000313" key="8">
    <source>
        <dbReference type="EMBL" id="SDZ40014.1"/>
    </source>
</evidence>
<dbReference type="Pfam" id="PF14310">
    <property type="entry name" value="Fn3-like"/>
    <property type="match status" value="1"/>
</dbReference>
<dbReference type="Proteomes" id="UP000199515">
    <property type="component" value="Unassembled WGS sequence"/>
</dbReference>
<dbReference type="GO" id="GO:0008422">
    <property type="term" value="F:beta-glucosidase activity"/>
    <property type="evidence" value="ECO:0007669"/>
    <property type="project" value="UniProtKB-ARBA"/>
</dbReference>
<dbReference type="Gene3D" id="3.20.20.300">
    <property type="entry name" value="Glycoside hydrolase, family 3, N-terminal domain"/>
    <property type="match status" value="1"/>
</dbReference>
<dbReference type="InterPro" id="IPR036881">
    <property type="entry name" value="Glyco_hydro_3_C_sf"/>
</dbReference>
<proteinExistence type="inferred from homology"/>
<dbReference type="PRINTS" id="PR00133">
    <property type="entry name" value="GLHYDRLASE3"/>
</dbReference>
<dbReference type="InterPro" id="IPR017853">
    <property type="entry name" value="GH"/>
</dbReference>
<dbReference type="InterPro" id="IPR026891">
    <property type="entry name" value="Fn3-like"/>
</dbReference>
<dbReference type="InterPro" id="IPR050288">
    <property type="entry name" value="Cellulose_deg_GH3"/>
</dbReference>
<dbReference type="InterPro" id="IPR036962">
    <property type="entry name" value="Glyco_hydro_3_N_sf"/>
</dbReference>
<dbReference type="SUPFAM" id="SSF52279">
    <property type="entry name" value="Beta-D-glucan exohydrolase, C-terminal domain"/>
    <property type="match status" value="1"/>
</dbReference>
<dbReference type="SUPFAM" id="SSF51445">
    <property type="entry name" value="(Trans)glycosidases"/>
    <property type="match status" value="1"/>
</dbReference>
<dbReference type="PANTHER" id="PTHR42715">
    <property type="entry name" value="BETA-GLUCOSIDASE"/>
    <property type="match status" value="1"/>
</dbReference>
<feature type="chain" id="PRO_5011736763" description="Exo-alpha-(1-&gt;6)-L-arabinopyranosidase" evidence="6">
    <location>
        <begin position="27"/>
        <end position="743"/>
    </location>
</feature>
<evidence type="ECO:0000256" key="4">
    <source>
        <dbReference type="ARBA" id="ARBA00074219"/>
    </source>
</evidence>
<dbReference type="FunFam" id="2.60.40.10:FF:000495">
    <property type="entry name" value="Periplasmic beta-glucosidase"/>
    <property type="match status" value="1"/>
</dbReference>
<evidence type="ECO:0000256" key="5">
    <source>
        <dbReference type="SAM" id="MobiDB-lite"/>
    </source>
</evidence>
<name>A0A1H3SQ10_9PSEU</name>
<evidence type="ECO:0000256" key="1">
    <source>
        <dbReference type="ARBA" id="ARBA00005336"/>
    </source>
</evidence>
<protein>
    <recommendedName>
        <fullName evidence="4">Exo-alpha-(1-&gt;6)-L-arabinopyranosidase</fullName>
    </recommendedName>
</protein>
<dbReference type="Gene3D" id="3.40.50.1700">
    <property type="entry name" value="Glycoside hydrolase family 3 C-terminal domain"/>
    <property type="match status" value="1"/>
</dbReference>
<feature type="domain" description="Fibronectin type III-like" evidence="7">
    <location>
        <begin position="592"/>
        <end position="661"/>
    </location>
</feature>
<keyword evidence="9" id="KW-1185">Reference proteome</keyword>
<organism evidence="8 9">
    <name type="scientific">Amycolatopsis xylanica</name>
    <dbReference type="NCBI Taxonomy" id="589385"/>
    <lineage>
        <taxon>Bacteria</taxon>
        <taxon>Bacillati</taxon>
        <taxon>Actinomycetota</taxon>
        <taxon>Actinomycetes</taxon>
        <taxon>Pseudonocardiales</taxon>
        <taxon>Pseudonocardiaceae</taxon>
        <taxon>Amycolatopsis</taxon>
    </lineage>
</organism>
<reference evidence="8 9" key="1">
    <citation type="submission" date="2016-10" db="EMBL/GenBank/DDBJ databases">
        <authorList>
            <person name="de Groot N.N."/>
        </authorList>
    </citation>
    <scope>NUCLEOTIDE SEQUENCE [LARGE SCALE GENOMIC DNA]</scope>
    <source>
        <strain evidence="8 9">CPCC 202699</strain>
    </source>
</reference>
<dbReference type="GO" id="GO:0005975">
    <property type="term" value="P:carbohydrate metabolic process"/>
    <property type="evidence" value="ECO:0007669"/>
    <property type="project" value="InterPro"/>
</dbReference>
<dbReference type="EMBL" id="FNON01000015">
    <property type="protein sequence ID" value="SDZ40014.1"/>
    <property type="molecule type" value="Genomic_DNA"/>
</dbReference>
<dbReference type="InterPro" id="IPR001764">
    <property type="entry name" value="Glyco_hydro_3_N"/>
</dbReference>
<dbReference type="InterPro" id="IPR002772">
    <property type="entry name" value="Glyco_hydro_3_C"/>
</dbReference>
<evidence type="ECO:0000313" key="9">
    <source>
        <dbReference type="Proteomes" id="UP000199515"/>
    </source>
</evidence>
<evidence type="ECO:0000259" key="7">
    <source>
        <dbReference type="SMART" id="SM01217"/>
    </source>
</evidence>
<dbReference type="Pfam" id="PF01915">
    <property type="entry name" value="Glyco_hydro_3_C"/>
    <property type="match status" value="1"/>
</dbReference>
<dbReference type="STRING" id="589385.SAMN05421504_1156"/>
<keyword evidence="2" id="KW-0378">Hydrolase</keyword>
<evidence type="ECO:0000256" key="2">
    <source>
        <dbReference type="ARBA" id="ARBA00022801"/>
    </source>
</evidence>
<evidence type="ECO:0000256" key="3">
    <source>
        <dbReference type="ARBA" id="ARBA00058905"/>
    </source>
</evidence>
<dbReference type="OrthoDB" id="3187421at2"/>
<gene>
    <name evidence="8" type="ORF">SAMN05421504_1156</name>
</gene>
<dbReference type="AlphaFoldDB" id="A0A1H3SQ10"/>
<feature type="signal peptide" evidence="6">
    <location>
        <begin position="1"/>
        <end position="26"/>
    </location>
</feature>
<comment type="similarity">
    <text evidence="1">Belongs to the glycosyl hydrolase 3 family.</text>
</comment>
<dbReference type="SMART" id="SM01217">
    <property type="entry name" value="Fn3_like"/>
    <property type="match status" value="1"/>
</dbReference>
<feature type="region of interest" description="Disordered" evidence="5">
    <location>
        <begin position="673"/>
        <end position="693"/>
    </location>
</feature>
<dbReference type="InterPro" id="IPR013783">
    <property type="entry name" value="Ig-like_fold"/>
</dbReference>
<sequence length="743" mass="77465">MHIRRPFVIMAVLGLAAGGLPPLAKAADPVCPWVGSEAPIPQRVDQVLAAMTPAEKLNMVHGSAGPFDLAGPVYAGLVQPIPRLCVPRLGLSDGSAGIGNGQTGVTQLPSPTAMAAGWNRSLAAAYGDVLGAEVRGKGANVALAPAIDVARDPRAGRSYETFGEDPELTGELAVAQIRAIQQHGVIAQAKHLAAYSQETLRNTSLGNVTVDERTLQEIYLPAFERAVRDGGVGSVMCGYNYLNGVHACNNTYLLSQVLKGQFGFDGFVTSDWYGMTASVAAANAGLDLQMPDGCYFGKRLAPGARLDDMVRRILGQMFRLGLFDRPATGSPSAVVTTPRHAAIAREVAEQGTVLLKNADDVLPLRRSDSVAVIGTAAGAGVLGSGGGSAHVVAQAIDTPYDGIAAHGKVSFDDGTDPNRAARVAAASDVAVVFAAKWSTESKDAPDISLADNALIDKVAAANPNIVVVLNTGGPVTMPWLARVKGVLAAWYPGQEYGEALASLLYGDVNPSGKLPVTFPASLGQVPARAFPDGRFTEGLAVGYRWYDQQGLNPLFPFGFGLSYTRFELSSLRISGDVVEASVTNTGSRPGAEVVQLYVSHPASDREPPRQLKGFEKVFLAPGETQRVRFSLTPRDLSHWDSSAHQWVRTAGYYGISVGTSSRDLPLTGHLSVPRAVTSAPTPPPPPGAPSGGDSVGDALANVLTCPSAAAYSALLGAVSLVGLPRAAQAVIPPMNPLPALFPN</sequence>
<evidence type="ECO:0000256" key="6">
    <source>
        <dbReference type="SAM" id="SignalP"/>
    </source>
</evidence>